<evidence type="ECO:0000256" key="9">
    <source>
        <dbReference type="ARBA" id="ARBA00023277"/>
    </source>
</evidence>
<dbReference type="GO" id="GO:0004134">
    <property type="term" value="F:4-alpha-glucanotransferase activity"/>
    <property type="evidence" value="ECO:0007669"/>
    <property type="project" value="UniProtKB-EC"/>
</dbReference>
<keyword evidence="13" id="KW-1185">Reference proteome</keyword>
<protein>
    <recommendedName>
        <fullName evidence="5">4-alpha-glucanotransferase</fullName>
        <ecNumber evidence="4">2.4.1.25</ecNumber>
    </recommendedName>
    <alternativeName>
        <fullName evidence="10">Amylomaltase</fullName>
    </alternativeName>
    <alternativeName>
        <fullName evidence="11">Disproportionating enzyme</fullName>
    </alternativeName>
</protein>
<evidence type="ECO:0000256" key="6">
    <source>
        <dbReference type="ARBA" id="ARBA00022490"/>
    </source>
</evidence>
<dbReference type="PANTHER" id="PTHR32518:SF3">
    <property type="entry name" value="4-ALPHA-GLUCANOTRANSFERASE"/>
    <property type="match status" value="1"/>
</dbReference>
<dbReference type="EMBL" id="QXJM01000029">
    <property type="protein sequence ID" value="RIE03987.1"/>
    <property type="molecule type" value="Genomic_DNA"/>
</dbReference>
<comment type="similarity">
    <text evidence="3">Belongs to the disproportionating enzyme family.</text>
</comment>
<evidence type="ECO:0000256" key="5">
    <source>
        <dbReference type="ARBA" id="ARBA00020295"/>
    </source>
</evidence>
<evidence type="ECO:0000256" key="7">
    <source>
        <dbReference type="ARBA" id="ARBA00022676"/>
    </source>
</evidence>
<keyword evidence="7" id="KW-0328">Glycosyltransferase</keyword>
<evidence type="ECO:0000256" key="2">
    <source>
        <dbReference type="ARBA" id="ARBA00004496"/>
    </source>
</evidence>
<name>A0A398CVT3_9BACL</name>
<reference evidence="12 13" key="1">
    <citation type="submission" date="2018-09" db="EMBL/GenBank/DDBJ databases">
        <title>Cohnella cavernae sp. nov., isolated from a karst cave.</title>
        <authorList>
            <person name="Zhu H."/>
        </authorList>
    </citation>
    <scope>NUCLEOTIDE SEQUENCE [LARGE SCALE GENOMIC DNA]</scope>
    <source>
        <strain evidence="12 13">K2E09-144</strain>
    </source>
</reference>
<evidence type="ECO:0000313" key="13">
    <source>
        <dbReference type="Proteomes" id="UP000266340"/>
    </source>
</evidence>
<dbReference type="InterPro" id="IPR017853">
    <property type="entry name" value="GH"/>
</dbReference>
<dbReference type="InterPro" id="IPR003385">
    <property type="entry name" value="Glyco_hydro_77"/>
</dbReference>
<dbReference type="Gene3D" id="3.20.20.80">
    <property type="entry name" value="Glycosidases"/>
    <property type="match status" value="1"/>
</dbReference>
<dbReference type="Proteomes" id="UP000266340">
    <property type="component" value="Unassembled WGS sequence"/>
</dbReference>
<evidence type="ECO:0000256" key="8">
    <source>
        <dbReference type="ARBA" id="ARBA00022679"/>
    </source>
</evidence>
<comment type="subcellular location">
    <subcellularLocation>
        <location evidence="2">Cytoplasm</location>
    </subcellularLocation>
</comment>
<organism evidence="12 13">
    <name type="scientific">Cohnella faecalis</name>
    <dbReference type="NCBI Taxonomy" id="2315694"/>
    <lineage>
        <taxon>Bacteria</taxon>
        <taxon>Bacillati</taxon>
        <taxon>Bacillota</taxon>
        <taxon>Bacilli</taxon>
        <taxon>Bacillales</taxon>
        <taxon>Paenibacillaceae</taxon>
        <taxon>Cohnella</taxon>
    </lineage>
</organism>
<dbReference type="SUPFAM" id="SSF51445">
    <property type="entry name" value="(Trans)glycosidases"/>
    <property type="match status" value="1"/>
</dbReference>
<accession>A0A398CVT3</accession>
<keyword evidence="6" id="KW-0963">Cytoplasm</keyword>
<evidence type="ECO:0000256" key="3">
    <source>
        <dbReference type="ARBA" id="ARBA00005684"/>
    </source>
</evidence>
<dbReference type="AlphaFoldDB" id="A0A398CVT3"/>
<comment type="catalytic activity">
    <reaction evidence="1">
        <text>Transfers a segment of a (1-&gt;4)-alpha-D-glucan to a new position in an acceptor, which may be glucose or a (1-&gt;4)-alpha-D-glucan.</text>
        <dbReference type="EC" id="2.4.1.25"/>
    </reaction>
</comment>
<evidence type="ECO:0000256" key="1">
    <source>
        <dbReference type="ARBA" id="ARBA00000439"/>
    </source>
</evidence>
<keyword evidence="9" id="KW-0119">Carbohydrate metabolism</keyword>
<evidence type="ECO:0000256" key="10">
    <source>
        <dbReference type="ARBA" id="ARBA00031423"/>
    </source>
</evidence>
<dbReference type="PANTHER" id="PTHR32518">
    <property type="match status" value="1"/>
</dbReference>
<evidence type="ECO:0000256" key="4">
    <source>
        <dbReference type="ARBA" id="ARBA00012560"/>
    </source>
</evidence>
<proteinExistence type="inferred from homology"/>
<keyword evidence="8" id="KW-0808">Transferase</keyword>
<gene>
    <name evidence="12" type="ORF">D3H35_08495</name>
</gene>
<evidence type="ECO:0000313" key="12">
    <source>
        <dbReference type="EMBL" id="RIE03987.1"/>
    </source>
</evidence>
<evidence type="ECO:0000256" key="11">
    <source>
        <dbReference type="ARBA" id="ARBA00031501"/>
    </source>
</evidence>
<dbReference type="GO" id="GO:0005737">
    <property type="term" value="C:cytoplasm"/>
    <property type="evidence" value="ECO:0007669"/>
    <property type="project" value="UniProtKB-SubCell"/>
</dbReference>
<sequence length="611" mass="70967">MLMQSYVSDPFLGSRSAEQWQRIGTNRRVGALLPLASLYSRRTAGIGDLEDLKLAADWCERTGHTILQLLPINDYYNSPYSTFSLFAIDPMYMALDRLIGVPPEKLEPVIRRIQERYPTGCGYIEYDVKHEKINALYEIFREYSLGTENAAYAEFVENNVYWLDDYALYTALKFEYSQDTWENWEPSYREADPLTLREFARKHEVRIRFVQWLQWQLYEQLKAAKAYANAKGILLMGDMFYVVSRDSADVWKRRNYFRLDLVPGLPPEPAHEKGQRWGDQPVYNWDAIRESGDELLKQRLRYNANFYDIARLDTASALFRMWCIPRDEPDINQGLNGFFYPEAMSDYCEQRGKSLLSQMLSSTSMLLCAENLSPACLSFTPSVRELGIPPINFQRWDKEWDELHDFIPPDELHPVTVMVLSNHDTSLWAEWWEGEAGTIEASMFTEFCFNYGLPEAELKMRLFNDKTSVGSKLRWRDSVNSPSRVAEIVGLPEAAIGGFIHDYLNSYREKEKLWEIMKLEGPMRQRADREILKHAIRSIITSNAIWSIVSIVDYLCLLGIIDGDYGNYRLNRPGTERGRNWTWALPVSLEALMDESFCRTVRDSIEIGEAS</sequence>
<dbReference type="EC" id="2.4.1.25" evidence="4"/>
<dbReference type="GO" id="GO:0005975">
    <property type="term" value="P:carbohydrate metabolic process"/>
    <property type="evidence" value="ECO:0007669"/>
    <property type="project" value="InterPro"/>
</dbReference>
<comment type="caution">
    <text evidence="12">The sequence shown here is derived from an EMBL/GenBank/DDBJ whole genome shotgun (WGS) entry which is preliminary data.</text>
</comment>
<dbReference type="Pfam" id="PF02446">
    <property type="entry name" value="Glyco_hydro_77"/>
    <property type="match status" value="1"/>
</dbReference>